<name>A0A4Q2DS04_9AGAR</name>
<reference evidence="1 2" key="1">
    <citation type="submission" date="2019-01" db="EMBL/GenBank/DDBJ databases">
        <title>Draft genome sequence of Psathyrella aberdarensis IHI B618.</title>
        <authorList>
            <person name="Buettner E."/>
            <person name="Kellner H."/>
        </authorList>
    </citation>
    <scope>NUCLEOTIDE SEQUENCE [LARGE SCALE GENOMIC DNA]</scope>
    <source>
        <strain evidence="1 2">IHI B618</strain>
    </source>
</reference>
<gene>
    <name evidence="1" type="ORF">EST38_g3509</name>
</gene>
<sequence>MAWSAVDVLVLGSNTGEVLLAIASSEEAVLKGFRASDSPIKFIAMDSRLQYMAVVTGKQEVSFFEFEPSSAQWHSLVYLPSDERVPANAEITSIHWDPSFRSEFEDHSVQLVVSYDTGYIMTWCIDFAEGDATVIRSAQIAVAPIYAGHLSPNGSLFVYQSPEPGLQVCDLALSSQAVSFVDSENTIEYPRNIRFMYSGDWLLTSGKGKLSLWHVASRTSARTIDLDRRIHPPNVVIINIKLDKDRRAILDRKDRNKSAAAPGGEVEVVD</sequence>
<proteinExistence type="predicted"/>
<dbReference type="Proteomes" id="UP000290288">
    <property type="component" value="Unassembled WGS sequence"/>
</dbReference>
<comment type="caution">
    <text evidence="1">The sequence shown here is derived from an EMBL/GenBank/DDBJ whole genome shotgun (WGS) entry which is preliminary data.</text>
</comment>
<evidence type="ECO:0000313" key="1">
    <source>
        <dbReference type="EMBL" id="RXW22311.1"/>
    </source>
</evidence>
<dbReference type="InterPro" id="IPR015943">
    <property type="entry name" value="WD40/YVTN_repeat-like_dom_sf"/>
</dbReference>
<dbReference type="Gene3D" id="2.130.10.10">
    <property type="entry name" value="YVTN repeat-like/Quinoprotein amine dehydrogenase"/>
    <property type="match status" value="1"/>
</dbReference>
<protein>
    <submittedName>
        <fullName evidence="1">Uncharacterized protein</fullName>
    </submittedName>
</protein>
<dbReference type="InterPro" id="IPR036322">
    <property type="entry name" value="WD40_repeat_dom_sf"/>
</dbReference>
<organism evidence="1 2">
    <name type="scientific">Candolleomyces aberdarensis</name>
    <dbReference type="NCBI Taxonomy" id="2316362"/>
    <lineage>
        <taxon>Eukaryota</taxon>
        <taxon>Fungi</taxon>
        <taxon>Dikarya</taxon>
        <taxon>Basidiomycota</taxon>
        <taxon>Agaricomycotina</taxon>
        <taxon>Agaricomycetes</taxon>
        <taxon>Agaricomycetidae</taxon>
        <taxon>Agaricales</taxon>
        <taxon>Agaricineae</taxon>
        <taxon>Psathyrellaceae</taxon>
        <taxon>Candolleomyces</taxon>
    </lineage>
</organism>
<dbReference type="EMBL" id="SDEE01000075">
    <property type="protein sequence ID" value="RXW22311.1"/>
    <property type="molecule type" value="Genomic_DNA"/>
</dbReference>
<keyword evidence="2" id="KW-1185">Reference proteome</keyword>
<evidence type="ECO:0000313" key="2">
    <source>
        <dbReference type="Proteomes" id="UP000290288"/>
    </source>
</evidence>
<dbReference type="AlphaFoldDB" id="A0A4Q2DS04"/>
<dbReference type="SUPFAM" id="SSF50978">
    <property type="entry name" value="WD40 repeat-like"/>
    <property type="match status" value="1"/>
</dbReference>
<accession>A0A4Q2DS04</accession>
<dbReference type="OrthoDB" id="3238562at2759"/>